<comment type="subcellular location">
    <subcellularLocation>
        <location evidence="10">Cytoplasm</location>
    </subcellularLocation>
    <text evidence="10">Associated with the membrane possibly through PlsY.</text>
</comment>
<evidence type="ECO:0000256" key="1">
    <source>
        <dbReference type="ARBA" id="ARBA00001232"/>
    </source>
</evidence>
<accession>A0A7C3MJI4</accession>
<proteinExistence type="inferred from homology"/>
<dbReference type="GO" id="GO:0005737">
    <property type="term" value="C:cytoplasm"/>
    <property type="evidence" value="ECO:0007669"/>
    <property type="project" value="UniProtKB-SubCell"/>
</dbReference>
<evidence type="ECO:0000256" key="4">
    <source>
        <dbReference type="ARBA" id="ARBA00022679"/>
    </source>
</evidence>
<dbReference type="GO" id="GO:0008654">
    <property type="term" value="P:phospholipid biosynthetic process"/>
    <property type="evidence" value="ECO:0007669"/>
    <property type="project" value="UniProtKB-KW"/>
</dbReference>
<dbReference type="EMBL" id="DTIN01000014">
    <property type="protein sequence ID" value="HFX13493.1"/>
    <property type="molecule type" value="Genomic_DNA"/>
</dbReference>
<dbReference type="Gene3D" id="3.40.718.10">
    <property type="entry name" value="Isopropylmalate Dehydrogenase"/>
    <property type="match status" value="1"/>
</dbReference>
<dbReference type="PIRSF" id="PIRSF002465">
    <property type="entry name" value="Phsphlp_syn_PlsX"/>
    <property type="match status" value="1"/>
</dbReference>
<reference evidence="11" key="1">
    <citation type="journal article" date="2020" name="mSystems">
        <title>Genome- and Community-Level Interaction Insights into Carbon Utilization and Element Cycling Functions of Hydrothermarchaeota in Hydrothermal Sediment.</title>
        <authorList>
            <person name="Zhou Z."/>
            <person name="Liu Y."/>
            <person name="Xu W."/>
            <person name="Pan J."/>
            <person name="Luo Z.H."/>
            <person name="Li M."/>
        </authorList>
    </citation>
    <scope>NUCLEOTIDE SEQUENCE [LARGE SCALE GENOMIC DNA]</scope>
    <source>
        <strain evidence="11">SpSt-81</strain>
    </source>
</reference>
<comment type="pathway">
    <text evidence="10">Lipid metabolism; phospholipid metabolism.</text>
</comment>
<comment type="catalytic activity">
    <reaction evidence="1 10">
        <text>a fatty acyl-[ACP] + phosphate = an acyl phosphate + holo-[ACP]</text>
        <dbReference type="Rhea" id="RHEA:42292"/>
        <dbReference type="Rhea" id="RHEA-COMP:9685"/>
        <dbReference type="Rhea" id="RHEA-COMP:14125"/>
        <dbReference type="ChEBI" id="CHEBI:43474"/>
        <dbReference type="ChEBI" id="CHEBI:59918"/>
        <dbReference type="ChEBI" id="CHEBI:64479"/>
        <dbReference type="ChEBI" id="CHEBI:138651"/>
        <dbReference type="EC" id="2.3.1.274"/>
    </reaction>
</comment>
<evidence type="ECO:0000313" key="11">
    <source>
        <dbReference type="EMBL" id="HFX13493.1"/>
    </source>
</evidence>
<organism evidence="11">
    <name type="scientific">Dictyoglomus thermophilum</name>
    <dbReference type="NCBI Taxonomy" id="14"/>
    <lineage>
        <taxon>Bacteria</taxon>
        <taxon>Pseudomonadati</taxon>
        <taxon>Dictyoglomota</taxon>
        <taxon>Dictyoglomia</taxon>
        <taxon>Dictyoglomales</taxon>
        <taxon>Dictyoglomaceae</taxon>
        <taxon>Dictyoglomus</taxon>
    </lineage>
</organism>
<dbReference type="InterPro" id="IPR012281">
    <property type="entry name" value="Phospholipid_synth_PlsX-like"/>
</dbReference>
<comment type="subunit">
    <text evidence="9 10">Homodimer. Probably interacts with PlsY.</text>
</comment>
<comment type="caution">
    <text evidence="11">The sequence shown here is derived from an EMBL/GenBank/DDBJ whole genome shotgun (WGS) entry which is preliminary data.</text>
</comment>
<evidence type="ECO:0000256" key="3">
    <source>
        <dbReference type="ARBA" id="ARBA00022516"/>
    </source>
</evidence>
<evidence type="ECO:0000256" key="6">
    <source>
        <dbReference type="ARBA" id="ARBA00023209"/>
    </source>
</evidence>
<evidence type="ECO:0000256" key="5">
    <source>
        <dbReference type="ARBA" id="ARBA00023098"/>
    </source>
</evidence>
<dbReference type="EC" id="2.3.1.274" evidence="8 10"/>
<gene>
    <name evidence="10 11" type="primary">plsX</name>
    <name evidence="11" type="ORF">ENW00_04925</name>
</gene>
<comment type="function">
    <text evidence="10">Catalyzes the reversible formation of acyl-phosphate (acyl-PO(4)) from acyl-[acyl-carrier-protein] (acyl-ACP). This enzyme utilizes acyl-ACP as fatty acyl donor, but not acyl-CoA.</text>
</comment>
<protein>
    <recommendedName>
        <fullName evidence="8 10">Phosphate acyltransferase</fullName>
        <ecNumber evidence="8 10">2.3.1.274</ecNumber>
    </recommendedName>
    <alternativeName>
        <fullName evidence="10">Acyl-ACP phosphotransacylase</fullName>
    </alternativeName>
    <alternativeName>
        <fullName evidence="10">Acyl-[acyl-carrier-protein]--phosphate acyltransferase</fullName>
    </alternativeName>
    <alternativeName>
        <fullName evidence="10">Phosphate-acyl-ACP acyltransferase</fullName>
    </alternativeName>
</protein>
<keyword evidence="2 10" id="KW-0963">Cytoplasm</keyword>
<dbReference type="SUPFAM" id="SSF53659">
    <property type="entry name" value="Isocitrate/Isopropylmalate dehydrogenase-like"/>
    <property type="match status" value="1"/>
</dbReference>
<evidence type="ECO:0000256" key="10">
    <source>
        <dbReference type="HAMAP-Rule" id="MF_00019"/>
    </source>
</evidence>
<dbReference type="UniPathway" id="UPA00085"/>
<dbReference type="InterPro" id="IPR003664">
    <property type="entry name" value="FA_synthesis"/>
</dbReference>
<dbReference type="GO" id="GO:0043811">
    <property type="term" value="F:phosphate:acyl-[acyl carrier protein] acyltransferase activity"/>
    <property type="evidence" value="ECO:0007669"/>
    <property type="project" value="UniProtKB-UniRule"/>
</dbReference>
<evidence type="ECO:0000256" key="9">
    <source>
        <dbReference type="ARBA" id="ARBA00046608"/>
    </source>
</evidence>
<dbReference type="Pfam" id="PF02504">
    <property type="entry name" value="FA_synthesis"/>
    <property type="match status" value="1"/>
</dbReference>
<comment type="similarity">
    <text evidence="10">Belongs to the PlsX family.</text>
</comment>
<dbReference type="PANTHER" id="PTHR30100:SF1">
    <property type="entry name" value="PHOSPHATE ACYLTRANSFERASE"/>
    <property type="match status" value="1"/>
</dbReference>
<dbReference type="HAMAP" id="MF_00019">
    <property type="entry name" value="PlsX"/>
    <property type="match status" value="1"/>
</dbReference>
<sequence length="335" mass="36999">MKIALDAMGGDYAPIEIVKGAIESLPEIKSTIVLVGNKTLIEYELNKYKFEKHRIEIVHAEEVIEMHEHPAFAVKEKEDSSIVKSIKLIKEKSVDGMVSAGNTGAVMSSALLYLGRLKGIKRPAITTVLPTINNIPTIMLDIGANVDCKKEYLVQFALMGKIYMESIFNVENPKIALLNIGEEEGKGNQLVQETYSLLKNTPYFNFYGNVEGKDLFKGIVNIIICDGFVGNIAIKTAEGVAETLLELISKELKSSWWSIILALLLKSKFRNIKKSMDYSEFGGAPLLGINGNVIISHGRSKSKAIKNALKLAEKVINLRINDKIMEGLEKLSIEG</sequence>
<keyword evidence="3 10" id="KW-0444">Lipid biosynthesis</keyword>
<name>A0A7C3MJI4_DICTH</name>
<keyword evidence="7 10" id="KW-1208">Phospholipid metabolism</keyword>
<dbReference type="GO" id="GO:0006633">
    <property type="term" value="P:fatty acid biosynthetic process"/>
    <property type="evidence" value="ECO:0007669"/>
    <property type="project" value="UniProtKB-UniRule"/>
</dbReference>
<dbReference type="PANTHER" id="PTHR30100">
    <property type="entry name" value="FATTY ACID/PHOSPHOLIPID SYNTHESIS PROTEIN PLSX"/>
    <property type="match status" value="1"/>
</dbReference>
<dbReference type="NCBIfam" id="TIGR00182">
    <property type="entry name" value="plsX"/>
    <property type="match status" value="1"/>
</dbReference>
<keyword evidence="4 10" id="KW-0808">Transferase</keyword>
<evidence type="ECO:0000256" key="7">
    <source>
        <dbReference type="ARBA" id="ARBA00023264"/>
    </source>
</evidence>
<keyword evidence="11" id="KW-0012">Acyltransferase</keyword>
<dbReference type="AlphaFoldDB" id="A0A7C3MJI4"/>
<evidence type="ECO:0000256" key="2">
    <source>
        <dbReference type="ARBA" id="ARBA00022490"/>
    </source>
</evidence>
<keyword evidence="5 10" id="KW-0443">Lipid metabolism</keyword>
<keyword evidence="6 10" id="KW-0594">Phospholipid biosynthesis</keyword>
<evidence type="ECO:0000256" key="8">
    <source>
        <dbReference type="ARBA" id="ARBA00024069"/>
    </source>
</evidence>